<evidence type="ECO:0000313" key="2">
    <source>
        <dbReference type="EMBL" id="ADU23784.1"/>
    </source>
</evidence>
<dbReference type="Gene3D" id="3.90.930.1">
    <property type="match status" value="1"/>
</dbReference>
<dbReference type="HOGENOM" id="CLU_240694_0_0_9"/>
<reference evidence="3" key="1">
    <citation type="journal article" date="2011" name="J. Bacteriol.">
        <title>Complete genome of the cellulolytic ruminal bacterium Ruminococcus albus 7.</title>
        <authorList>
            <person name="Suen G."/>
            <person name="Stevenson D.M."/>
            <person name="Bruce D.C."/>
            <person name="Chertkov O."/>
            <person name="Copeland A."/>
            <person name="Cheng J.F."/>
            <person name="Detter C."/>
            <person name="Detter J.C."/>
            <person name="Goodwin L.A."/>
            <person name="Han C.S."/>
            <person name="Hauser L.J."/>
            <person name="Ivanova N.N."/>
            <person name="Kyrpides N.C."/>
            <person name="Land M.L."/>
            <person name="Lapidus A."/>
            <person name="Lucas S."/>
            <person name="Ovchinnikova G."/>
            <person name="Pitluck S."/>
            <person name="Tapia R."/>
            <person name="Woyke T."/>
            <person name="Boyum J."/>
            <person name="Mead D."/>
            <person name="Weimer P.J."/>
        </authorList>
    </citation>
    <scope>NUCLEOTIDE SEQUENCE [LARGE SCALE GENOMIC DNA]</scope>
    <source>
        <strain evidence="3">ATCC 27210 / DSM 20455 / JCM 14654 / NCDO 2250 / 7</strain>
        <plasmid evidence="3">pRUMAL01</plasmid>
    </source>
</reference>
<sequence length="1707" mass="193352">MARFISNNMGLKGDVFTDPNFQKVIEPEMQKVISLIEEKGLGDALSRFFIENKESSVKYDEDNNCFVKVGNGVDTDGGSAVYASKAELTAVFIDQINAVSSEIRNSDEIFRDDTETAELFSSNLADHLPVFEGKEIDAFKNSLVELTDKADRINDAIDKSNNYAHLDRHNVFKQYNDLKLMIIAKENDLPLNGKYVTKGEIFMSAYRLINGLTVEAVILSALEQYLDHIEGIDNAEDLERYHRTGFLDKTDNNDVTFSLDNGTVLSANDTVDQRDKKIGSVNAVDLNGVKLGGVELTERNGKINIVTDDRNHAVVDGKVTVAVYGFVAKDDRDTLSSDFASKMTYTDKNGNEKLRGVDSPIIVGYKIIDVETKKTETVDVRGNHISGENYKVDFYKLKLDNEQKYLISTRNESDVDRLTNALANKVEPESKDIEKEYDNIEKRIENIDSILQDEKSSITDDEKQKLESIKDELEKDKAVLSEDKGNTDKERIEQSEKKSEVIRKDHSETEIESKHKLETAWNKIEAAVEKESNGQATKDDVDNAKKEYIEKSDLSTSDKESLLKNFRHDPKDTDDKIKNVDFEDKKAVSGIVEKIYSKELDGTSKDDFESEIFKKASDADYEFKSDRVEQVSKNDVEIEKSNDVEKTKTYDLGSLKLDESSKVVREDNKYYIKDSDSKISVSDIGSVTKNRIEIISERGFNNIVSFKGGNVVNDGKLVVAVKGFIGSTDKFSDDFKDKMTYSDSKVSGIDRPITLGYAVFDLESNKTEYRDLRFEHFAGDKIDVSKDNVYFSKEQTQFLDYKAEDNIGIKNDDVKELSSFFEKNISLSDKDIDDKVDKLNNKIAELDSIKDMPFITDDEKVEIDAKIKELGSTAAELRSDDIDFKDKIDIYNREISPTTAELTHKEDILRTNMNDKDHDFVDSRIEYIKSSDLSDGDKQKMYNAISKDFSTFDQALKDKTFDDGDKVKSVIKEMYHTDITRNDPDDFKSDICKDTYLKIETEDNVKIDYDKTDNEAKITFTIEGRVVRTEHVDEKREIVSREEYRYNDDGSFFVEVYDRDDKLVETDNYSSDNIVIESTYYDEGEVIEKDSYKYDDGVLSSVESFDKEDNPTKTRFYDEDGQIEKSMIYNYDDGDRVSVSTYDKDDKLIETTYEDKDRGADKVEVYDAKDENTSDPTLIRETNDNTAAEIDKSETPDDTTDVLRDNIQVDYKALWEDMDGEENDKIESLFTLLGDTDNFEVISDMNFGDLTSDRSPEENADTFSKLMTELEAKGDNAEGLIDSVKRDFLSLEVENKTERDDAKEHFSMVEAVKEYGVVYEVAYNDVDDKREAIKEGIEGAKEMIQDGALIDNNSRNDESIINAITKAIDGMADDITETVSSAVGSVPDSSDVSKIIVSAIRDSGVDLNKSPKQISSYLTSKASLVDKIEQDSIKLEAVSTDCHKDQELMVKEFINDESYKTSDLLDNFISGINSAENTKVVDGAFEAYEPSELDYKNFEARFEIVMDRIAEYAKDNPEESDKIANAISRIAQDTGCISKVQVIADEKLSELGVDTKTLNDVFMSRVDDMIDSIYGVTRDEDGNINDIDIDDDKVEAAQAEIGEIVNAVVDIMISDKDDDVKEKIQDLIIDARTSVEDKGTYLDRLTQVLSAVNGAVEKNDNDAICQELDKFEFEERDNDDLGVDRVMEVLDEYDYQESRISNDQKSD</sequence>
<evidence type="ECO:0000313" key="3">
    <source>
        <dbReference type="Proteomes" id="UP000006919"/>
    </source>
</evidence>
<feature type="region of interest" description="Disordered" evidence="1">
    <location>
        <begin position="477"/>
        <end position="514"/>
    </location>
</feature>
<dbReference type="RefSeq" id="WP_013483334.1">
    <property type="nucleotide sequence ID" value="NC_014824.1"/>
</dbReference>
<gene>
    <name evidence="2" type="ordered locus">Rumal_3322</name>
</gene>
<dbReference type="OrthoDB" id="4387735at2"/>
<keyword evidence="2" id="KW-0614">Plasmid</keyword>
<accession>E6UJD8</accession>
<protein>
    <submittedName>
        <fullName evidence="2">Uncharacterized protein</fullName>
    </submittedName>
</protein>
<evidence type="ECO:0000256" key="1">
    <source>
        <dbReference type="SAM" id="MobiDB-lite"/>
    </source>
</evidence>
<dbReference type="KEGG" id="ral:Rumal_3322"/>
<proteinExistence type="predicted"/>
<dbReference type="EMBL" id="CP002404">
    <property type="protein sequence ID" value="ADU23784.1"/>
    <property type="molecule type" value="Genomic_DNA"/>
</dbReference>
<dbReference type="Proteomes" id="UP000006919">
    <property type="component" value="Plasmid pRUMAL01"/>
</dbReference>
<organism evidence="2 3">
    <name type="scientific">Ruminococcus albus (strain ATCC 27210 / DSM 20455 / JCM 14654 / NCDO 2250 / 7)</name>
    <dbReference type="NCBI Taxonomy" id="697329"/>
    <lineage>
        <taxon>Bacteria</taxon>
        <taxon>Bacillati</taxon>
        <taxon>Bacillota</taxon>
        <taxon>Clostridia</taxon>
        <taxon>Eubacteriales</taxon>
        <taxon>Oscillospiraceae</taxon>
        <taxon>Ruminococcus</taxon>
    </lineage>
</organism>
<name>E6UJD8_RUMA7</name>
<geneLocation type="plasmid" evidence="2 3">
    <name>pRUMAL01</name>
</geneLocation>
<feature type="region of interest" description="Disordered" evidence="1">
    <location>
        <begin position="552"/>
        <end position="575"/>
    </location>
</feature>